<dbReference type="Proteomes" id="UP000308339">
    <property type="component" value="Segment"/>
</dbReference>
<evidence type="ECO:0000313" key="3">
    <source>
        <dbReference type="Proteomes" id="UP000308339"/>
    </source>
</evidence>
<keyword evidence="3" id="KW-1185">Reference proteome</keyword>
<gene>
    <name evidence="2" type="ORF">CPT_Serbin_003</name>
</gene>
<protein>
    <submittedName>
        <fullName evidence="2">I-spanin</fullName>
    </submittedName>
</protein>
<evidence type="ECO:0000256" key="1">
    <source>
        <dbReference type="SAM" id="MobiDB-lite"/>
    </source>
</evidence>
<evidence type="ECO:0000313" key="2">
    <source>
        <dbReference type="EMBL" id="QBQ72919.1"/>
    </source>
</evidence>
<sequence length="137" mass="14996">MTKYVISGCVALIILLGAGLFVLNAKYNEATTLIGSLQTEVKNKDAAIGQMAEDQKRQRTILMVLDQLTDAQNKQFAGVDQQLSSLRANDAHIKALLDTRIPDNLGSLLESYYRDGRPTGLRTEGMPVSKEGETGKR</sequence>
<feature type="region of interest" description="Disordered" evidence="1">
    <location>
        <begin position="116"/>
        <end position="137"/>
    </location>
</feature>
<reference evidence="2 3" key="1">
    <citation type="journal article" date="2019" name="Microbiol. Resour. Announc.">
        <title>Complete Genome Sequence of Serratia marcescens Siphophage Serbin.</title>
        <authorList>
            <person name="Williams E.A."/>
            <person name="Hopson H."/>
            <person name="Rodriguez A."/>
            <person name="Kongari R."/>
            <person name="Bonasera R."/>
            <person name="Hernandez-Morales A.C."/>
            <person name="Liu M."/>
        </authorList>
    </citation>
    <scope>NUCLEOTIDE SEQUENCE [LARGE SCALE GENOMIC DNA]</scope>
</reference>
<organism evidence="2 3">
    <name type="scientific">Serratia phage Serbin</name>
    <dbReference type="NCBI Taxonomy" id="2562181"/>
    <lineage>
        <taxon>Viruses</taxon>
        <taxon>Duplodnaviria</taxon>
        <taxon>Heunggongvirae</taxon>
        <taxon>Uroviricota</taxon>
        <taxon>Caudoviricetes</taxon>
        <taxon>Serbinvirus</taxon>
        <taxon>Serbinvirus serbin</taxon>
    </lineage>
</organism>
<name>A0A482MH39_9CAUD</name>
<dbReference type="EMBL" id="MK608336">
    <property type="protein sequence ID" value="QBQ72919.1"/>
    <property type="molecule type" value="Genomic_DNA"/>
</dbReference>
<accession>A0A482MH39</accession>
<proteinExistence type="predicted"/>